<dbReference type="Proteomes" id="UP000193391">
    <property type="component" value="Unassembled WGS sequence"/>
</dbReference>
<proteinExistence type="predicted"/>
<reference evidence="1 2" key="1">
    <citation type="submission" date="2014-03" db="EMBL/GenBank/DDBJ databases">
        <title>The draft genome sequence of Thalassospira mesophila JCM 18969.</title>
        <authorList>
            <person name="Lai Q."/>
            <person name="Shao Z."/>
        </authorList>
    </citation>
    <scope>NUCLEOTIDE SEQUENCE [LARGE SCALE GENOMIC DNA]</scope>
    <source>
        <strain evidence="1 2">JCM 18969</strain>
    </source>
</reference>
<keyword evidence="2" id="KW-1185">Reference proteome</keyword>
<dbReference type="Pfam" id="PF08238">
    <property type="entry name" value="Sel1"/>
    <property type="match status" value="5"/>
</dbReference>
<dbReference type="EMBL" id="JFKA01000014">
    <property type="protein sequence ID" value="OSQ35887.1"/>
    <property type="molecule type" value="Genomic_DNA"/>
</dbReference>
<dbReference type="STRING" id="1293891.TMES_19635"/>
<evidence type="ECO:0000313" key="2">
    <source>
        <dbReference type="Proteomes" id="UP000193391"/>
    </source>
</evidence>
<organism evidence="1 2">
    <name type="scientific">Thalassospira mesophila</name>
    <dbReference type="NCBI Taxonomy" id="1293891"/>
    <lineage>
        <taxon>Bacteria</taxon>
        <taxon>Pseudomonadati</taxon>
        <taxon>Pseudomonadota</taxon>
        <taxon>Alphaproteobacteria</taxon>
        <taxon>Rhodospirillales</taxon>
        <taxon>Thalassospiraceae</taxon>
        <taxon>Thalassospira</taxon>
    </lineage>
</organism>
<dbReference type="SUPFAM" id="SSF81901">
    <property type="entry name" value="HCP-like"/>
    <property type="match status" value="1"/>
</dbReference>
<protein>
    <submittedName>
        <fullName evidence="1">Uncharacterized protein</fullName>
    </submittedName>
</protein>
<gene>
    <name evidence="1" type="ORF">TMES_19635</name>
</gene>
<dbReference type="InterPro" id="IPR050767">
    <property type="entry name" value="Sel1_AlgK"/>
</dbReference>
<dbReference type="Gene3D" id="1.25.40.10">
    <property type="entry name" value="Tetratricopeptide repeat domain"/>
    <property type="match status" value="1"/>
</dbReference>
<dbReference type="SMART" id="SM00671">
    <property type="entry name" value="SEL1"/>
    <property type="match status" value="4"/>
</dbReference>
<evidence type="ECO:0000313" key="1">
    <source>
        <dbReference type="EMBL" id="OSQ35887.1"/>
    </source>
</evidence>
<accession>A0A1Y2KWD3</accession>
<name>A0A1Y2KWD3_9PROT</name>
<dbReference type="PANTHER" id="PTHR11102:SF160">
    <property type="entry name" value="ERAD-ASSOCIATED E3 UBIQUITIN-PROTEIN LIGASE COMPONENT HRD3"/>
    <property type="match status" value="1"/>
</dbReference>
<dbReference type="InterPro" id="IPR011990">
    <property type="entry name" value="TPR-like_helical_dom_sf"/>
</dbReference>
<dbReference type="PANTHER" id="PTHR11102">
    <property type="entry name" value="SEL-1-LIKE PROTEIN"/>
    <property type="match status" value="1"/>
</dbReference>
<sequence>MAPAPARADYKAGYLAYKAGKFRTAQQEWQDAAPTDPRSAYGLGLLYYRGKTGAQDYDNAAKWFGVAARANHPGALYYMGLFYLNGWGVPYDQFKATDYLERALKTNDKNAEAAYILGDQYMHGRGAMQNYVDAANYYLKAAQIGLPAGQYMIGAMYERGWGVNQDLAEAYYWLRLSALNPINTPPGTELDADPQKAIALLEQKLRPEEIQHVEDRLGSTIR</sequence>
<dbReference type="InterPro" id="IPR006597">
    <property type="entry name" value="Sel1-like"/>
</dbReference>
<dbReference type="AlphaFoldDB" id="A0A1Y2KWD3"/>
<comment type="caution">
    <text evidence="1">The sequence shown here is derived from an EMBL/GenBank/DDBJ whole genome shotgun (WGS) entry which is preliminary data.</text>
</comment>